<comment type="function">
    <text evidence="4">A flexible structure which links the flagellar filament to the drive apparatus in the basal body.</text>
</comment>
<dbReference type="Pfam" id="PF22692">
    <property type="entry name" value="LlgE_F_G_D1"/>
    <property type="match status" value="1"/>
</dbReference>
<dbReference type="Pfam" id="PF00460">
    <property type="entry name" value="Flg_bb_rod"/>
    <property type="match status" value="1"/>
</dbReference>
<evidence type="ECO:0000259" key="5">
    <source>
        <dbReference type="Pfam" id="PF00460"/>
    </source>
</evidence>
<evidence type="ECO:0000313" key="9">
    <source>
        <dbReference type="Proteomes" id="UP000186112"/>
    </source>
</evidence>
<evidence type="ECO:0000256" key="2">
    <source>
        <dbReference type="ARBA" id="ARBA00009677"/>
    </source>
</evidence>
<dbReference type="NCBIfam" id="TIGR03506">
    <property type="entry name" value="FlgEFG_subfam"/>
    <property type="match status" value="2"/>
</dbReference>
<evidence type="ECO:0000256" key="4">
    <source>
        <dbReference type="RuleBase" id="RU362116"/>
    </source>
</evidence>
<feature type="domain" description="Flagellar hook protein FlgE/F/G-like D1" evidence="7">
    <location>
        <begin position="96"/>
        <end position="184"/>
    </location>
</feature>
<feature type="domain" description="Flagellar basal body rod protein N-terminal" evidence="5">
    <location>
        <begin position="5"/>
        <end position="35"/>
    </location>
</feature>
<keyword evidence="8" id="KW-0966">Cell projection</keyword>
<keyword evidence="3 4" id="KW-0975">Bacterial flagellum</keyword>
<evidence type="ECO:0000256" key="1">
    <source>
        <dbReference type="ARBA" id="ARBA00004117"/>
    </source>
</evidence>
<dbReference type="InterPro" id="IPR037925">
    <property type="entry name" value="FlgE/F/G-like"/>
</dbReference>
<gene>
    <name evidence="8" type="primary">flgG_3</name>
    <name evidence="8" type="ORF">TICRE_02800</name>
</gene>
<keyword evidence="8" id="KW-0969">Cilium</keyword>
<dbReference type="OrthoDB" id="9804559at2"/>
<evidence type="ECO:0000256" key="3">
    <source>
        <dbReference type="ARBA" id="ARBA00023143"/>
    </source>
</evidence>
<comment type="similarity">
    <text evidence="2 4">Belongs to the flagella basal body rod proteins family.</text>
</comment>
<dbReference type="Pfam" id="PF06429">
    <property type="entry name" value="Flg_bbr_C"/>
    <property type="match status" value="1"/>
</dbReference>
<dbReference type="PANTHER" id="PTHR30435">
    <property type="entry name" value="FLAGELLAR PROTEIN"/>
    <property type="match status" value="1"/>
</dbReference>
<accession>A0A1U7M8Y8</accession>
<dbReference type="RefSeq" id="WP_075724367.1">
    <property type="nucleotide sequence ID" value="NZ_LTDM01000003.1"/>
</dbReference>
<comment type="caution">
    <text evidence="8">The sequence shown here is derived from an EMBL/GenBank/DDBJ whole genome shotgun (WGS) entry which is preliminary data.</text>
</comment>
<proteinExistence type="inferred from homology"/>
<organism evidence="8 9">
    <name type="scientific">Tissierella creatinophila DSM 6911</name>
    <dbReference type="NCBI Taxonomy" id="1123403"/>
    <lineage>
        <taxon>Bacteria</taxon>
        <taxon>Bacillati</taxon>
        <taxon>Bacillota</taxon>
        <taxon>Tissierellia</taxon>
        <taxon>Tissierellales</taxon>
        <taxon>Tissierellaceae</taxon>
        <taxon>Tissierella</taxon>
    </lineage>
</organism>
<keyword evidence="9" id="KW-1185">Reference proteome</keyword>
<protein>
    <recommendedName>
        <fullName evidence="4">Flagellar hook protein FlgE</fullName>
    </recommendedName>
</protein>
<dbReference type="EMBL" id="LTDM01000003">
    <property type="protein sequence ID" value="OLS03767.1"/>
    <property type="molecule type" value="Genomic_DNA"/>
</dbReference>
<dbReference type="InterPro" id="IPR020013">
    <property type="entry name" value="Flagellar_FlgE/F/G"/>
</dbReference>
<comment type="subcellular location">
    <subcellularLocation>
        <location evidence="1 4">Bacterial flagellum basal body</location>
    </subcellularLocation>
</comment>
<dbReference type="PANTHER" id="PTHR30435:SF1">
    <property type="entry name" value="FLAGELLAR HOOK PROTEIN FLGE"/>
    <property type="match status" value="1"/>
</dbReference>
<name>A0A1U7M8Y8_TISCR</name>
<evidence type="ECO:0000259" key="6">
    <source>
        <dbReference type="Pfam" id="PF06429"/>
    </source>
</evidence>
<dbReference type="AlphaFoldDB" id="A0A1U7M8Y8"/>
<sequence length="290" mass="30973">MLRSLYSGVSGMRNFQTKMDVIANNISNVNTTAFKSGRVKFQDMLNQSVASAQSPQAGGLGGVNPQQIGLGVKVGSIDTIMEGGAFQPTNRGLDFAIEGEGFFTLNDGKKDVYTRDGAFYVDYDGNLTNASGLKVMGYQNADTTNFTGAINNKATDKIGVLRIPEKIGTAELQEFNIDGTGLITGIYSDGTTSIEKKLGQISVTTFSNPSGLEKNGGNNYVRTNNSGTPSVGVAGAASKGFIRQGFLEMSNVDLANEFTEMIVTSRAYQANSRSITTSDEMIQELLNLKR</sequence>
<evidence type="ECO:0000313" key="8">
    <source>
        <dbReference type="EMBL" id="OLS03767.1"/>
    </source>
</evidence>
<dbReference type="GO" id="GO:0009424">
    <property type="term" value="C:bacterial-type flagellum hook"/>
    <property type="evidence" value="ECO:0007669"/>
    <property type="project" value="TreeGrafter"/>
</dbReference>
<reference evidence="8 9" key="1">
    <citation type="submission" date="2016-02" db="EMBL/GenBank/DDBJ databases">
        <title>Genome sequence of Tissierella creatinophila DSM 6911.</title>
        <authorList>
            <person name="Poehlein A."/>
            <person name="Daniel R."/>
        </authorList>
    </citation>
    <scope>NUCLEOTIDE SEQUENCE [LARGE SCALE GENOMIC DNA]</scope>
    <source>
        <strain evidence="8 9">DSM 6911</strain>
    </source>
</reference>
<dbReference type="InterPro" id="IPR053967">
    <property type="entry name" value="LlgE_F_G-like_D1"/>
</dbReference>
<dbReference type="InterPro" id="IPR001444">
    <property type="entry name" value="Flag_bb_rod_N"/>
</dbReference>
<evidence type="ECO:0000259" key="7">
    <source>
        <dbReference type="Pfam" id="PF22692"/>
    </source>
</evidence>
<dbReference type="GO" id="GO:0071978">
    <property type="term" value="P:bacterial-type flagellum-dependent swarming motility"/>
    <property type="evidence" value="ECO:0007669"/>
    <property type="project" value="TreeGrafter"/>
</dbReference>
<dbReference type="InterPro" id="IPR010930">
    <property type="entry name" value="Flg_bb/hook_C_dom"/>
</dbReference>
<dbReference type="GO" id="GO:0005829">
    <property type="term" value="C:cytosol"/>
    <property type="evidence" value="ECO:0007669"/>
    <property type="project" value="TreeGrafter"/>
</dbReference>
<dbReference type="SUPFAM" id="SSF117143">
    <property type="entry name" value="Flagellar hook protein flgE"/>
    <property type="match status" value="1"/>
</dbReference>
<dbReference type="GO" id="GO:0009425">
    <property type="term" value="C:bacterial-type flagellum basal body"/>
    <property type="evidence" value="ECO:0007669"/>
    <property type="project" value="UniProtKB-SubCell"/>
</dbReference>
<keyword evidence="8" id="KW-0282">Flagellum</keyword>
<dbReference type="Proteomes" id="UP000186112">
    <property type="component" value="Unassembled WGS sequence"/>
</dbReference>
<feature type="domain" description="Flagellar basal-body/hook protein C-terminal" evidence="6">
    <location>
        <begin position="243"/>
        <end position="288"/>
    </location>
</feature>